<organism evidence="1 2">
    <name type="scientific">Trichinella spiralis</name>
    <name type="common">Trichina worm</name>
    <dbReference type="NCBI Taxonomy" id="6334"/>
    <lineage>
        <taxon>Eukaryota</taxon>
        <taxon>Metazoa</taxon>
        <taxon>Ecdysozoa</taxon>
        <taxon>Nematoda</taxon>
        <taxon>Enoplea</taxon>
        <taxon>Dorylaimia</taxon>
        <taxon>Trichinellida</taxon>
        <taxon>Trichinellidae</taxon>
        <taxon>Trichinella</taxon>
    </lineage>
</organism>
<dbReference type="InParanoid" id="A0A0V1BWY4"/>
<evidence type="ECO:0000313" key="1">
    <source>
        <dbReference type="EMBL" id="KRY41409.1"/>
    </source>
</evidence>
<accession>A0A0V1BWY4</accession>
<proteinExistence type="predicted"/>
<sequence>MSNQSLVKVDASWPQQRRLFLVASHLMLMLLCERNDDRCHRTSSVLWRISRGSETASHCRQHQLSTPTNITQPPPFTTVVAATNSC</sequence>
<dbReference type="AlphaFoldDB" id="A0A0V1BWY4"/>
<dbReference type="EMBL" id="JYDH01000008">
    <property type="protein sequence ID" value="KRY41409.1"/>
    <property type="molecule type" value="Genomic_DNA"/>
</dbReference>
<dbReference type="Proteomes" id="UP000054776">
    <property type="component" value="Unassembled WGS sequence"/>
</dbReference>
<name>A0A0V1BWY4_TRISP</name>
<protein>
    <submittedName>
        <fullName evidence="1">Uncharacterized protein</fullName>
    </submittedName>
</protein>
<keyword evidence="2" id="KW-1185">Reference proteome</keyword>
<comment type="caution">
    <text evidence="1">The sequence shown here is derived from an EMBL/GenBank/DDBJ whole genome shotgun (WGS) entry which is preliminary data.</text>
</comment>
<gene>
    <name evidence="1" type="ORF">T01_1905</name>
</gene>
<reference evidence="1 2" key="1">
    <citation type="submission" date="2015-01" db="EMBL/GenBank/DDBJ databases">
        <title>Evolution of Trichinella species and genotypes.</title>
        <authorList>
            <person name="Korhonen P.K."/>
            <person name="Edoardo P."/>
            <person name="Giuseppe L.R."/>
            <person name="Gasser R.B."/>
        </authorList>
    </citation>
    <scope>NUCLEOTIDE SEQUENCE [LARGE SCALE GENOMIC DNA]</scope>
    <source>
        <strain evidence="1">ISS3</strain>
    </source>
</reference>
<dbReference type="OrthoDB" id="5913683at2759"/>
<evidence type="ECO:0000313" key="2">
    <source>
        <dbReference type="Proteomes" id="UP000054776"/>
    </source>
</evidence>